<evidence type="ECO:0000256" key="3">
    <source>
        <dbReference type="ARBA" id="ARBA00022729"/>
    </source>
</evidence>
<keyword evidence="3 5" id="KW-0732">Signal</keyword>
<feature type="signal peptide" evidence="5">
    <location>
        <begin position="1"/>
        <end position="21"/>
    </location>
</feature>
<dbReference type="PROSITE" id="PS50871">
    <property type="entry name" value="C1Q"/>
    <property type="match status" value="1"/>
</dbReference>
<dbReference type="STRING" id="6573.A0A210QVR4"/>
<organism evidence="7 8">
    <name type="scientific">Mizuhopecten yessoensis</name>
    <name type="common">Japanese scallop</name>
    <name type="synonym">Patinopecten yessoensis</name>
    <dbReference type="NCBI Taxonomy" id="6573"/>
    <lineage>
        <taxon>Eukaryota</taxon>
        <taxon>Metazoa</taxon>
        <taxon>Spiralia</taxon>
        <taxon>Lophotrochozoa</taxon>
        <taxon>Mollusca</taxon>
        <taxon>Bivalvia</taxon>
        <taxon>Autobranchia</taxon>
        <taxon>Pteriomorphia</taxon>
        <taxon>Pectinida</taxon>
        <taxon>Pectinoidea</taxon>
        <taxon>Pectinidae</taxon>
        <taxon>Mizuhopecten</taxon>
    </lineage>
</organism>
<evidence type="ECO:0000256" key="1">
    <source>
        <dbReference type="ARBA" id="ARBA00004613"/>
    </source>
</evidence>
<comment type="subcellular location">
    <subcellularLocation>
        <location evidence="1">Secreted</location>
    </subcellularLocation>
</comment>
<evidence type="ECO:0000256" key="2">
    <source>
        <dbReference type="ARBA" id="ARBA00022525"/>
    </source>
</evidence>
<accession>A0A210QVR4</accession>
<dbReference type="PANTHER" id="PTHR22923:SF116">
    <property type="entry name" value="C1Q DOMAIN-CONTAINING PROTEIN"/>
    <property type="match status" value="1"/>
</dbReference>
<proteinExistence type="predicted"/>
<dbReference type="SMART" id="SM00110">
    <property type="entry name" value="C1Q"/>
    <property type="match status" value="1"/>
</dbReference>
<dbReference type="SUPFAM" id="SSF49842">
    <property type="entry name" value="TNF-like"/>
    <property type="match status" value="1"/>
</dbReference>
<feature type="chain" id="PRO_5012284305" evidence="5">
    <location>
        <begin position="22"/>
        <end position="211"/>
    </location>
</feature>
<dbReference type="OrthoDB" id="6154955at2759"/>
<dbReference type="EMBL" id="NEDP02001616">
    <property type="protein sequence ID" value="OWF52831.1"/>
    <property type="molecule type" value="Genomic_DNA"/>
</dbReference>
<keyword evidence="8" id="KW-1185">Reference proteome</keyword>
<dbReference type="GO" id="GO:0005576">
    <property type="term" value="C:extracellular region"/>
    <property type="evidence" value="ECO:0007669"/>
    <property type="project" value="UniProtKB-SubCell"/>
</dbReference>
<feature type="domain" description="C1q" evidence="6">
    <location>
        <begin position="81"/>
        <end position="211"/>
    </location>
</feature>
<gene>
    <name evidence="7" type="ORF">KP79_PYT15054</name>
</gene>
<dbReference type="PANTHER" id="PTHR22923">
    <property type="entry name" value="CEREBELLIN-RELATED"/>
    <property type="match status" value="1"/>
</dbReference>
<keyword evidence="4" id="KW-0175">Coiled coil</keyword>
<evidence type="ECO:0000256" key="4">
    <source>
        <dbReference type="SAM" id="Coils"/>
    </source>
</evidence>
<evidence type="ECO:0000256" key="5">
    <source>
        <dbReference type="SAM" id="SignalP"/>
    </source>
</evidence>
<dbReference type="InterPro" id="IPR001073">
    <property type="entry name" value="C1q_dom"/>
</dbReference>
<keyword evidence="2" id="KW-0964">Secreted</keyword>
<feature type="coiled-coil region" evidence="4">
    <location>
        <begin position="33"/>
        <end position="60"/>
    </location>
</feature>
<dbReference type="Proteomes" id="UP000242188">
    <property type="component" value="Unassembled WGS sequence"/>
</dbReference>
<dbReference type="Pfam" id="PF00386">
    <property type="entry name" value="C1q"/>
    <property type="match status" value="1"/>
</dbReference>
<dbReference type="InterPro" id="IPR050822">
    <property type="entry name" value="Cerebellin_Synaptic_Org"/>
</dbReference>
<dbReference type="PRINTS" id="PR00007">
    <property type="entry name" value="COMPLEMNTC1Q"/>
</dbReference>
<evidence type="ECO:0000259" key="6">
    <source>
        <dbReference type="PROSITE" id="PS50871"/>
    </source>
</evidence>
<evidence type="ECO:0000313" key="8">
    <source>
        <dbReference type="Proteomes" id="UP000242188"/>
    </source>
</evidence>
<dbReference type="Gene3D" id="2.60.120.40">
    <property type="match status" value="1"/>
</dbReference>
<reference evidence="7 8" key="1">
    <citation type="journal article" date="2017" name="Nat. Ecol. Evol.">
        <title>Scallop genome provides insights into evolution of bilaterian karyotype and development.</title>
        <authorList>
            <person name="Wang S."/>
            <person name="Zhang J."/>
            <person name="Jiao W."/>
            <person name="Li J."/>
            <person name="Xun X."/>
            <person name="Sun Y."/>
            <person name="Guo X."/>
            <person name="Huan P."/>
            <person name="Dong B."/>
            <person name="Zhang L."/>
            <person name="Hu X."/>
            <person name="Sun X."/>
            <person name="Wang J."/>
            <person name="Zhao C."/>
            <person name="Wang Y."/>
            <person name="Wang D."/>
            <person name="Huang X."/>
            <person name="Wang R."/>
            <person name="Lv J."/>
            <person name="Li Y."/>
            <person name="Zhang Z."/>
            <person name="Liu B."/>
            <person name="Lu W."/>
            <person name="Hui Y."/>
            <person name="Liang J."/>
            <person name="Zhou Z."/>
            <person name="Hou R."/>
            <person name="Li X."/>
            <person name="Liu Y."/>
            <person name="Li H."/>
            <person name="Ning X."/>
            <person name="Lin Y."/>
            <person name="Zhao L."/>
            <person name="Xing Q."/>
            <person name="Dou J."/>
            <person name="Li Y."/>
            <person name="Mao J."/>
            <person name="Guo H."/>
            <person name="Dou H."/>
            <person name="Li T."/>
            <person name="Mu C."/>
            <person name="Jiang W."/>
            <person name="Fu Q."/>
            <person name="Fu X."/>
            <person name="Miao Y."/>
            <person name="Liu J."/>
            <person name="Yu Q."/>
            <person name="Li R."/>
            <person name="Liao H."/>
            <person name="Li X."/>
            <person name="Kong Y."/>
            <person name="Jiang Z."/>
            <person name="Chourrout D."/>
            <person name="Li R."/>
            <person name="Bao Z."/>
        </authorList>
    </citation>
    <scope>NUCLEOTIDE SEQUENCE [LARGE SCALE GENOMIC DNA]</scope>
    <source>
        <strain evidence="7 8">PY_sf001</strain>
    </source>
</reference>
<name>A0A210QVR4_MIZYE</name>
<dbReference type="AlphaFoldDB" id="A0A210QVR4"/>
<comment type="caution">
    <text evidence="7">The sequence shown here is derived from an EMBL/GenBank/DDBJ whole genome shotgun (WGS) entry which is preliminary data.</text>
</comment>
<evidence type="ECO:0000313" key="7">
    <source>
        <dbReference type="EMBL" id="OWF52831.1"/>
    </source>
</evidence>
<protein>
    <submittedName>
        <fullName evidence="7">C1q-related factor</fullName>
    </submittedName>
</protein>
<sequence length="211" mass="23584">MASRTAVWCFFGVLAIVAVYCIENGEDIIRGRIQKLETLNNNLKKQLSNQKVVYNDLLNELATSTDYSVNDNHHQKRQALTCEGPIVFHARLQNAIYPIGTNQIIAYEDVVTNVGNSYDSYTGLFRAPVGGVYEFIATMWSSDGNFLEFEMVRNGVDMCYGRASQTNQTMGTCVSMVELSAGDRVWVRHLRGRGTYANGMDYPSFAGHLVV</sequence>
<dbReference type="InterPro" id="IPR008983">
    <property type="entry name" value="Tumour_necrosis_fac-like_dom"/>
</dbReference>